<evidence type="ECO:0000313" key="11">
    <source>
        <dbReference type="EMBL" id="NJB67910.1"/>
    </source>
</evidence>
<proteinExistence type="inferred from homology"/>
<keyword evidence="6 11" id="KW-0378">Hydrolase</keyword>
<keyword evidence="5" id="KW-0547">Nucleotide-binding</keyword>
<keyword evidence="8" id="KW-0067">ATP-binding</keyword>
<dbReference type="PANTHER" id="PTHR47963:SF9">
    <property type="entry name" value="CRISPR-ASSOCIATED ENDONUCLEASE_HELICASE CAS3"/>
    <property type="match status" value="1"/>
</dbReference>
<evidence type="ECO:0000256" key="2">
    <source>
        <dbReference type="ARBA" id="ARBA00009046"/>
    </source>
</evidence>
<evidence type="ECO:0000256" key="1">
    <source>
        <dbReference type="ARBA" id="ARBA00006847"/>
    </source>
</evidence>
<dbReference type="GO" id="GO:0051607">
    <property type="term" value="P:defense response to virus"/>
    <property type="evidence" value="ECO:0007669"/>
    <property type="project" value="UniProtKB-KW"/>
</dbReference>
<feature type="domain" description="HD Cas3-type" evidence="10">
    <location>
        <begin position="25"/>
        <end position="224"/>
    </location>
</feature>
<organism evidence="11 12">
    <name type="scientific">Desulfobaculum xiamenense</name>
    <dbReference type="NCBI Taxonomy" id="995050"/>
    <lineage>
        <taxon>Bacteria</taxon>
        <taxon>Pseudomonadati</taxon>
        <taxon>Thermodesulfobacteriota</taxon>
        <taxon>Desulfovibrionia</taxon>
        <taxon>Desulfovibrionales</taxon>
        <taxon>Desulfovibrionaceae</taxon>
        <taxon>Desulfobaculum</taxon>
    </lineage>
</organism>
<evidence type="ECO:0000256" key="7">
    <source>
        <dbReference type="ARBA" id="ARBA00022806"/>
    </source>
</evidence>
<dbReference type="CDD" id="cd09641">
    <property type="entry name" value="Cas3''_I"/>
    <property type="match status" value="1"/>
</dbReference>
<dbReference type="AlphaFoldDB" id="A0A846QLI9"/>
<dbReference type="InterPro" id="IPR006483">
    <property type="entry name" value="CRISPR-assoc_Cas3_HD"/>
</dbReference>
<dbReference type="InterPro" id="IPR038257">
    <property type="entry name" value="CRISPR-assoc_Cas3_HD_sf"/>
</dbReference>
<keyword evidence="11" id="KW-0255">Endonuclease</keyword>
<keyword evidence="4" id="KW-0479">Metal-binding</keyword>
<dbReference type="EC" id="3.6.4.-" evidence="11"/>
<dbReference type="GO" id="GO:0016787">
    <property type="term" value="F:hydrolase activity"/>
    <property type="evidence" value="ECO:0007669"/>
    <property type="project" value="UniProtKB-KW"/>
</dbReference>
<comment type="similarity">
    <text evidence="2">In the central section; belongs to the CRISPR-associated helicase Cas3 family.</text>
</comment>
<dbReference type="Pfam" id="PF18019">
    <property type="entry name" value="Cas3_HD"/>
    <property type="match status" value="1"/>
</dbReference>
<dbReference type="InterPro" id="IPR050547">
    <property type="entry name" value="DEAD_box_RNA_helicases"/>
</dbReference>
<dbReference type="RefSeq" id="WP_167940924.1">
    <property type="nucleotide sequence ID" value="NZ_JAATJA010000001.1"/>
</dbReference>
<evidence type="ECO:0000259" key="10">
    <source>
        <dbReference type="PROSITE" id="PS51643"/>
    </source>
</evidence>
<dbReference type="NCBIfam" id="TIGR01587">
    <property type="entry name" value="cas3_core"/>
    <property type="match status" value="1"/>
</dbReference>
<dbReference type="Gene3D" id="3.40.50.300">
    <property type="entry name" value="P-loop containing nucleotide triphosphate hydrolases"/>
    <property type="match status" value="2"/>
</dbReference>
<comment type="caution">
    <text evidence="11">The sequence shown here is derived from an EMBL/GenBank/DDBJ whole genome shotgun (WGS) entry which is preliminary data.</text>
</comment>
<dbReference type="NCBIfam" id="TIGR01596">
    <property type="entry name" value="cas3_HD"/>
    <property type="match status" value="1"/>
</dbReference>
<dbReference type="InterPro" id="IPR006474">
    <property type="entry name" value="Helicase_Cas3_CRISPR-ass_core"/>
</dbReference>
<evidence type="ECO:0000256" key="8">
    <source>
        <dbReference type="ARBA" id="ARBA00022840"/>
    </source>
</evidence>
<dbReference type="Pfam" id="PF22590">
    <property type="entry name" value="Cas3-like_C_2"/>
    <property type="match status" value="1"/>
</dbReference>
<dbReference type="SUPFAM" id="SSF52540">
    <property type="entry name" value="P-loop containing nucleoside triphosphate hydrolases"/>
    <property type="match status" value="1"/>
</dbReference>
<dbReference type="InterPro" id="IPR054712">
    <property type="entry name" value="Cas3-like_dom"/>
</dbReference>
<evidence type="ECO:0000313" key="12">
    <source>
        <dbReference type="Proteomes" id="UP000580856"/>
    </source>
</evidence>
<evidence type="ECO:0000256" key="6">
    <source>
        <dbReference type="ARBA" id="ARBA00022801"/>
    </source>
</evidence>
<reference evidence="11 12" key="1">
    <citation type="submission" date="2020-03" db="EMBL/GenBank/DDBJ databases">
        <title>Genomic Encyclopedia of Type Strains, Phase IV (KMG-IV): sequencing the most valuable type-strain genomes for metagenomic binning, comparative biology and taxonomic classification.</title>
        <authorList>
            <person name="Goeker M."/>
        </authorList>
    </citation>
    <scope>NUCLEOTIDE SEQUENCE [LARGE SCALE GENOMIC DNA]</scope>
    <source>
        <strain evidence="11 12">DSM 24233</strain>
    </source>
</reference>
<keyword evidence="9" id="KW-0051">Antiviral defense</keyword>
<keyword evidence="3" id="KW-0540">Nuclease</keyword>
<accession>A0A846QLI9</accession>
<dbReference type="GO" id="GO:0004519">
    <property type="term" value="F:endonuclease activity"/>
    <property type="evidence" value="ECO:0007669"/>
    <property type="project" value="UniProtKB-KW"/>
</dbReference>
<keyword evidence="12" id="KW-1185">Reference proteome</keyword>
<evidence type="ECO:0000256" key="9">
    <source>
        <dbReference type="ARBA" id="ARBA00023118"/>
    </source>
</evidence>
<evidence type="ECO:0000256" key="5">
    <source>
        <dbReference type="ARBA" id="ARBA00022741"/>
    </source>
</evidence>
<dbReference type="EMBL" id="JAATJA010000001">
    <property type="protein sequence ID" value="NJB67910.1"/>
    <property type="molecule type" value="Genomic_DNA"/>
</dbReference>
<evidence type="ECO:0000256" key="3">
    <source>
        <dbReference type="ARBA" id="ARBA00022722"/>
    </source>
</evidence>
<dbReference type="Proteomes" id="UP000580856">
    <property type="component" value="Unassembled WGS sequence"/>
</dbReference>
<dbReference type="InterPro" id="IPR027417">
    <property type="entry name" value="P-loop_NTPase"/>
</dbReference>
<evidence type="ECO:0000256" key="4">
    <source>
        <dbReference type="ARBA" id="ARBA00022723"/>
    </source>
</evidence>
<gene>
    <name evidence="11" type="ORF">GGQ74_001550</name>
</gene>
<keyword evidence="7 11" id="KW-0347">Helicase</keyword>
<dbReference type="PANTHER" id="PTHR47963">
    <property type="entry name" value="DEAD-BOX ATP-DEPENDENT RNA HELICASE 47, MITOCHONDRIAL"/>
    <property type="match status" value="1"/>
</dbReference>
<dbReference type="PROSITE" id="PS51643">
    <property type="entry name" value="HD_CAS3"/>
    <property type="match status" value="1"/>
</dbReference>
<dbReference type="GO" id="GO:0005524">
    <property type="term" value="F:ATP binding"/>
    <property type="evidence" value="ECO:0007669"/>
    <property type="project" value="UniProtKB-KW"/>
</dbReference>
<dbReference type="Gene3D" id="1.10.3210.30">
    <property type="match status" value="1"/>
</dbReference>
<protein>
    <submittedName>
        <fullName evidence="11">CRISPR-associated endonuclease/helicase Cas3</fullName>
        <ecNumber evidence="11">3.1.-.-</ecNumber>
        <ecNumber evidence="11">3.6.4.-</ecNumber>
    </submittedName>
</protein>
<comment type="similarity">
    <text evidence="1">In the N-terminal section; belongs to the CRISPR-associated nuclease Cas3-HD family.</text>
</comment>
<name>A0A846QLI9_9BACT</name>
<dbReference type="EC" id="3.1.-.-" evidence="11"/>
<dbReference type="GO" id="GO:0003723">
    <property type="term" value="F:RNA binding"/>
    <property type="evidence" value="ECO:0007669"/>
    <property type="project" value="TreeGrafter"/>
</dbReference>
<dbReference type="GO" id="GO:0003724">
    <property type="term" value="F:RNA helicase activity"/>
    <property type="evidence" value="ECO:0007669"/>
    <property type="project" value="TreeGrafter"/>
</dbReference>
<dbReference type="GO" id="GO:0046872">
    <property type="term" value="F:metal ion binding"/>
    <property type="evidence" value="ECO:0007669"/>
    <property type="project" value="UniProtKB-KW"/>
</dbReference>
<sequence>MCGSDVSDWRPLYRYWGKAGDCEDGAVGFHPLVLHNVDVAAVAIALFDADALIARRMEALSPVPIAELRSLVAFFAAIHDMGKFSRIFQSKRADLCARTGIAPWGRACDAQSGHHTRLGFAFWKLFEVDFTESCGLSTGEAFEPLCNAAFGHHGEPLAESVVPRRFSADVEDDARAWFNQCAKWFLFGGMPGFAPVGLDDDWDQTTFPGCSWLMAGLLVLADWIGSNDLWFPYVDSCPAPRQYWDDATARARLALARTGVLPAAPSPARSFFDLLPHMPADVIPYPMQRAVLDLPLQTDPELLICEDLTGGGKTESALLVAHRAMRSGQASGLYVGLPTMATANAMYSRLSETYRALFASPDASLVAAHGGRLLNRAFMESVTPLAPMGLEQVPSRSEDGEDAGAVCSAWIADNRKKALLAPCGAGTLDQALLGILPSRHQALRLYGLARSVLIADEIHAYDDYTARLLERLLTFHAAFGGTAVLLSATLPHAMRARFIAAWAKGRELAGVEADAALPTEKGFPLLTRVTDGGVEAAGIGTTRTLNVKIRPVHDELDMYDAMAKAHRVGACACWIRNTVDDALAARRRLVEEYGIPEAMITLFHARYAGCDRAVIESDVLSRFGRDSTPEKRAGRILIATQVAEQSLDLDFDVLLSDLAPMELMIQRAGRCHRHKRAQRPVGFDTAQMFVLMPHPEDDADENWYAAYFAKGQYVYPNHALLWRTARLLRDRGQLVLPEDARALVEGAYQGDAPEGLQSKDDWAFGDRASKRSMAQFAALDFADGYARAGDGMRWDRDVKTPTRLGEETRQVRLVRCEPEGLRLWADMRGGNVGMTACLASELRIGAWKIAEPELSRDETQALTDFAQTLPDKAHWCMLLPLCPCGEGGWSATVRDGQGRLRRVFYGSDGLFFGEAEDV</sequence>